<evidence type="ECO:0000313" key="2">
    <source>
        <dbReference type="Proteomes" id="UP000070089"/>
    </source>
</evidence>
<comment type="caution">
    <text evidence="1">The sequence shown here is derived from an EMBL/GenBank/DDBJ whole genome shotgun (WGS) entry which is preliminary data.</text>
</comment>
<reference evidence="1 2" key="1">
    <citation type="journal article" date="2015" name="Mol. Biochem. Parasitol.">
        <title>Identification of polymorphic genes for use in assemblage B genotyping assays through comparative genomics of multiple assemblage B Giardia duodenalis isolates.</title>
        <authorList>
            <person name="Wielinga C."/>
            <person name="Thompson R.C."/>
            <person name="Monis P."/>
            <person name="Ryan U."/>
        </authorList>
    </citation>
    <scope>NUCLEOTIDE SEQUENCE [LARGE SCALE GENOMIC DNA]</scope>
    <source>
        <strain evidence="1 2">BAH15c1</strain>
    </source>
</reference>
<protein>
    <submittedName>
        <fullName evidence="1">Basic/ immunoglobulin-like variable motif-containing protein</fullName>
    </submittedName>
</protein>
<sequence length="341" mass="38657">MSCKLKQISPPLISSQIRHSPSCYKLDMGRTYSDLPSWAALPSPSSSSPSFFLQLIVISNKITKYACKIKMERYPRQRLDANRWQSVVRPQYKYSCAISCLASIFNYLFHRQISLDECIALLFPDLKEDPQNYDFGSQASNFAVQNWFSVICMHYGFSGTSHIIYKEHGRTRTSCSKQEALRNIIYALNTSTCALLYHCLNHYCIIVGYIISPIAPNKLYNECSINRSDGHTLQLLCVDGTEAESVDDNDIWLIVADCGRGTGPLRSLTWDFIHKDISTRPPYAYNARHPERGLLRKTESKEYIPVETDSALINNTNRHLCTRPGCVIKGSSHCIIEFVGG</sequence>
<dbReference type="Proteomes" id="UP000070089">
    <property type="component" value="Unassembled WGS sequence"/>
</dbReference>
<name>A0A132NXS6_GIAIN</name>
<dbReference type="EMBL" id="JXTI01000020">
    <property type="protein sequence ID" value="KWX14875.1"/>
    <property type="molecule type" value="Genomic_DNA"/>
</dbReference>
<dbReference type="OrthoDB" id="31113at2759"/>
<organism evidence="1 2">
    <name type="scientific">Giardia duodenalis assemblage B</name>
    <dbReference type="NCBI Taxonomy" id="1394984"/>
    <lineage>
        <taxon>Eukaryota</taxon>
        <taxon>Metamonada</taxon>
        <taxon>Diplomonadida</taxon>
        <taxon>Hexamitidae</taxon>
        <taxon>Giardiinae</taxon>
        <taxon>Giardia</taxon>
    </lineage>
</organism>
<accession>A0A132NXS6</accession>
<evidence type="ECO:0000313" key="1">
    <source>
        <dbReference type="EMBL" id="KWX14875.1"/>
    </source>
</evidence>
<dbReference type="VEuPathDB" id="GiardiaDB:QR46_1086"/>
<gene>
    <name evidence="1" type="ORF">QR46_1086</name>
</gene>
<proteinExistence type="predicted"/>
<dbReference type="AlphaFoldDB" id="A0A132NXS6"/>